<dbReference type="PANTHER" id="PTHR12136">
    <property type="entry name" value="ENHANCED DISEASE RESISTANCE-RELATED"/>
    <property type="match status" value="1"/>
</dbReference>
<evidence type="ECO:0000256" key="1">
    <source>
        <dbReference type="SAM" id="Coils"/>
    </source>
</evidence>
<feature type="region of interest" description="Disordered" evidence="2">
    <location>
        <begin position="220"/>
        <end position="240"/>
    </location>
</feature>
<feature type="region of interest" description="Disordered" evidence="2">
    <location>
        <begin position="1"/>
        <end position="58"/>
    </location>
</feature>
<evidence type="ECO:0000313" key="4">
    <source>
        <dbReference type="EMBL" id="CAD9321712.1"/>
    </source>
</evidence>
<dbReference type="InterPro" id="IPR045096">
    <property type="entry name" value="EDR2-like"/>
</dbReference>
<dbReference type="InterPro" id="IPR009769">
    <property type="entry name" value="EDR2_C"/>
</dbReference>
<keyword evidence="1" id="KW-0175">Coiled coil</keyword>
<dbReference type="EMBL" id="HBGO01002730">
    <property type="protein sequence ID" value="CAD9321712.1"/>
    <property type="molecule type" value="Transcribed_RNA"/>
</dbReference>
<proteinExistence type="predicted"/>
<dbReference type="Pfam" id="PF07059">
    <property type="entry name" value="EDR2_C"/>
    <property type="match status" value="1"/>
</dbReference>
<accession>A0A7S1YWI4</accession>
<feature type="coiled-coil region" evidence="1">
    <location>
        <begin position="142"/>
        <end position="175"/>
    </location>
</feature>
<sequence length="578" mass="64341">MGSLELEVTSKKEKKKKSILKKLNAPTSTKREVSFTDAAPEAHAPAEEAYAEGHDDSVDGKENAEWAELLEKRRALDKQSERVLLMPKELMVVFDDSTILATIGFAALSLTVKNWSAAFSEVRPTLYVTAAWVFFGYLFGEKKALNSEYVELEIEKARKEAKEEAEEEARGKERRSLLAAVEGQVVLPYEQIREDGRLTDSTLDIIAATVEAAGDQAVGNRASLREGSGQSLAPEGKRDKRHSLMKSLVMRLADKEFSFNSLDDGATNDNPLLQDLPEGFWSNLIEAKKKIRNIWEDSYGIIGTKLIGRISKNPNFRKQMDGKGDETTPPMLALRAVDVFQSEEEEDRIATRPILSRCGLRDVPTMVINIVTPHCNFVVYLEMPIWASDLEAIEECKDGSDSKEMLALKRFLNGSDEYRNKRFKIYPDLVSGPVAARMIFHPPTREHTIWGTMLPISWSSGHEIPASEGQKKRYGYLEATVDVSGNEIARKVSKLMLSCMDSMCLDFALAIGTPDGQDEKEPEALLGMLRFDRIDVSTCPILPPMSDRARLGQANEVMESLANLSKAQQQPAASAEEG</sequence>
<dbReference type="PANTHER" id="PTHR12136:SF41">
    <property type="entry name" value="PLECKSTRIN HOMOLOGY (PH) AND LIPID-BINDING START DOMAINS-CONTAINING PROTEIN"/>
    <property type="match status" value="1"/>
</dbReference>
<protein>
    <recommendedName>
        <fullName evidence="3">Protein ENHANCED DISEASE RESISTANCE 2 C-terminal domain-containing protein</fullName>
    </recommendedName>
</protein>
<reference evidence="4" key="1">
    <citation type="submission" date="2021-01" db="EMBL/GenBank/DDBJ databases">
        <authorList>
            <person name="Corre E."/>
            <person name="Pelletier E."/>
            <person name="Niang G."/>
            <person name="Scheremetjew M."/>
            <person name="Finn R."/>
            <person name="Kale V."/>
            <person name="Holt S."/>
            <person name="Cochrane G."/>
            <person name="Meng A."/>
            <person name="Brown T."/>
            <person name="Cohen L."/>
        </authorList>
    </citation>
    <scope>NUCLEOTIDE SEQUENCE</scope>
    <source>
        <strain evidence="4">Grunow 1884</strain>
    </source>
</reference>
<evidence type="ECO:0000259" key="3">
    <source>
        <dbReference type="Pfam" id="PF07059"/>
    </source>
</evidence>
<evidence type="ECO:0000256" key="2">
    <source>
        <dbReference type="SAM" id="MobiDB-lite"/>
    </source>
</evidence>
<feature type="domain" description="Protein ENHANCED DISEASE RESISTANCE 2 C-terminal" evidence="3">
    <location>
        <begin position="327"/>
        <end position="535"/>
    </location>
</feature>
<gene>
    <name evidence="4" type="ORF">OSIN01602_LOCUS1549</name>
</gene>
<dbReference type="AlphaFoldDB" id="A0A7S1YWI4"/>
<name>A0A7S1YWI4_TRICV</name>
<organism evidence="4">
    <name type="scientific">Trieres chinensis</name>
    <name type="common">Marine centric diatom</name>
    <name type="synonym">Odontella sinensis</name>
    <dbReference type="NCBI Taxonomy" id="1514140"/>
    <lineage>
        <taxon>Eukaryota</taxon>
        <taxon>Sar</taxon>
        <taxon>Stramenopiles</taxon>
        <taxon>Ochrophyta</taxon>
        <taxon>Bacillariophyta</taxon>
        <taxon>Mediophyceae</taxon>
        <taxon>Biddulphiophycidae</taxon>
        <taxon>Eupodiscales</taxon>
        <taxon>Parodontellaceae</taxon>
        <taxon>Trieres</taxon>
    </lineage>
</organism>